<dbReference type="InterPro" id="IPR002181">
    <property type="entry name" value="Fibrinogen_a/b/g_C_dom"/>
</dbReference>
<feature type="non-terminal residue" evidence="2">
    <location>
        <position position="366"/>
    </location>
</feature>
<dbReference type="AlphaFoldDB" id="Q4T527"/>
<dbReference type="Gene3D" id="3.90.215.10">
    <property type="entry name" value="Gamma Fibrinogen, chain A, domain 1"/>
    <property type="match status" value="2"/>
</dbReference>
<dbReference type="GO" id="GO:0005615">
    <property type="term" value="C:extracellular space"/>
    <property type="evidence" value="ECO:0007669"/>
    <property type="project" value="TreeGrafter"/>
</dbReference>
<name>Q4T527_TETNG</name>
<feature type="domain" description="Fibrinogen C-terminal" evidence="1">
    <location>
        <begin position="1"/>
        <end position="172"/>
    </location>
</feature>
<feature type="domain" description="Fibrinogen C-terminal" evidence="1">
    <location>
        <begin position="194"/>
        <end position="366"/>
    </location>
</feature>
<sequence length="366" mass="41532">VISARTDGTVNFYRPWNQYKLGFGFPLSEHWIGLDNLHYMTSNKKYELRVVLEDFDGKTAFAKYGSFSVGDECSGYKLTVGGFSDGGAGDSLRHHNQMKFTTLDRDNDLNGKNCAKLYLGAFWYKSCHHANPNGVYRWGADGTVFAVGVIWNSWKGYAYSLKKYTMMIRPVHEIHHSPSGEYTIFPAGERSAVLVISARTDGTVNFYRPWNQYKIGFGSPLSEHWIGLNNLHYMTNNKKYELRVVLEDFDGKTVFANYGSFSVGDECSGYQLTVGGFTDGGAGDALSHHNQMKFTTLDRDNDLYENNCAKEFLGAFWYNSCHHTNPNGVYRWGVDGTLYAVGVIWHPWKGHAYSLKKYIMMIRPVQ</sequence>
<dbReference type="InterPro" id="IPR036056">
    <property type="entry name" value="Fibrinogen-like_C"/>
</dbReference>
<evidence type="ECO:0000259" key="1">
    <source>
        <dbReference type="PROSITE" id="PS51406"/>
    </source>
</evidence>
<dbReference type="PROSITE" id="PS51406">
    <property type="entry name" value="FIBRINOGEN_C_2"/>
    <property type="match status" value="2"/>
</dbReference>
<dbReference type="PANTHER" id="PTHR19143">
    <property type="entry name" value="FIBRINOGEN/TENASCIN/ANGIOPOEITIN"/>
    <property type="match status" value="1"/>
</dbReference>
<dbReference type="SUPFAM" id="SSF56496">
    <property type="entry name" value="Fibrinogen C-terminal domain-like"/>
    <property type="match status" value="2"/>
</dbReference>
<evidence type="ECO:0000313" key="2">
    <source>
        <dbReference type="EMBL" id="CAF92005.1"/>
    </source>
</evidence>
<protein>
    <submittedName>
        <fullName evidence="2">(spotted green pufferfish) hypothetical protein</fullName>
    </submittedName>
</protein>
<dbReference type="InterPro" id="IPR014716">
    <property type="entry name" value="Fibrinogen_a/b/g_C_1"/>
</dbReference>
<reference evidence="2" key="1">
    <citation type="journal article" date="2004" name="Nature">
        <title>Genome duplication in the teleost fish Tetraodon nigroviridis reveals the early vertebrate proto-karyotype.</title>
        <authorList>
            <person name="Jaillon O."/>
            <person name="Aury J.-M."/>
            <person name="Brunet F."/>
            <person name="Petit J.-L."/>
            <person name="Stange-Thomann N."/>
            <person name="Mauceli E."/>
            <person name="Bouneau L."/>
            <person name="Fischer C."/>
            <person name="Ozouf-Costaz C."/>
            <person name="Bernot A."/>
            <person name="Nicaud S."/>
            <person name="Jaffe D."/>
            <person name="Fisher S."/>
            <person name="Lutfalla G."/>
            <person name="Dossat C."/>
            <person name="Segurens B."/>
            <person name="Dasilva C."/>
            <person name="Salanoubat M."/>
            <person name="Levy M."/>
            <person name="Boudet N."/>
            <person name="Castellano S."/>
            <person name="Anthouard V."/>
            <person name="Jubin C."/>
            <person name="Castelli V."/>
            <person name="Katinka M."/>
            <person name="Vacherie B."/>
            <person name="Biemont C."/>
            <person name="Skalli Z."/>
            <person name="Cattolico L."/>
            <person name="Poulain J."/>
            <person name="De Berardinis V."/>
            <person name="Cruaud C."/>
            <person name="Duprat S."/>
            <person name="Brottier P."/>
            <person name="Coutanceau J.-P."/>
            <person name="Gouzy J."/>
            <person name="Parra G."/>
            <person name="Lardier G."/>
            <person name="Chapple C."/>
            <person name="McKernan K.J."/>
            <person name="McEwan P."/>
            <person name="Bosak S."/>
            <person name="Kellis M."/>
            <person name="Volff J.-N."/>
            <person name="Guigo R."/>
            <person name="Zody M.C."/>
            <person name="Mesirov J."/>
            <person name="Lindblad-Toh K."/>
            <person name="Birren B."/>
            <person name="Nusbaum C."/>
            <person name="Kahn D."/>
            <person name="Robinson-Rechavi M."/>
            <person name="Laudet V."/>
            <person name="Schachter V."/>
            <person name="Quetier F."/>
            <person name="Saurin W."/>
            <person name="Scarpelli C."/>
            <person name="Wincker P."/>
            <person name="Lander E.S."/>
            <person name="Weissenbach J."/>
            <person name="Roest Crollius H."/>
        </authorList>
    </citation>
    <scope>NUCLEOTIDE SEQUENCE [LARGE SCALE GENOMIC DNA]</scope>
</reference>
<dbReference type="SMART" id="SM00186">
    <property type="entry name" value="FBG"/>
    <property type="match status" value="2"/>
</dbReference>
<feature type="non-terminal residue" evidence="2">
    <location>
        <position position="1"/>
    </location>
</feature>
<dbReference type="GO" id="GO:0048251">
    <property type="term" value="P:elastic fiber assembly"/>
    <property type="evidence" value="ECO:0007669"/>
    <property type="project" value="TreeGrafter"/>
</dbReference>
<comment type="caution">
    <text evidence="2">The sequence shown here is derived from an EMBL/GenBank/DDBJ whole genome shotgun (WGS) entry which is preliminary data.</text>
</comment>
<dbReference type="InterPro" id="IPR050373">
    <property type="entry name" value="Fibrinogen_C-term_domain"/>
</dbReference>
<dbReference type="KEGG" id="tng:GSTEN00007029G001"/>
<organism evidence="2">
    <name type="scientific">Tetraodon nigroviridis</name>
    <name type="common">Spotted green pufferfish</name>
    <name type="synonym">Chelonodon nigroviridis</name>
    <dbReference type="NCBI Taxonomy" id="99883"/>
    <lineage>
        <taxon>Eukaryota</taxon>
        <taxon>Metazoa</taxon>
        <taxon>Chordata</taxon>
        <taxon>Craniata</taxon>
        <taxon>Vertebrata</taxon>
        <taxon>Euteleostomi</taxon>
        <taxon>Actinopterygii</taxon>
        <taxon>Neopterygii</taxon>
        <taxon>Teleostei</taxon>
        <taxon>Neoteleostei</taxon>
        <taxon>Acanthomorphata</taxon>
        <taxon>Eupercaria</taxon>
        <taxon>Tetraodontiformes</taxon>
        <taxon>Tetradontoidea</taxon>
        <taxon>Tetraodontidae</taxon>
        <taxon>Tetraodon</taxon>
    </lineage>
</organism>
<gene>
    <name evidence="2" type="ORF">GSTENG00007029001</name>
</gene>
<dbReference type="CDD" id="cd00087">
    <property type="entry name" value="FReD"/>
    <property type="match status" value="2"/>
</dbReference>
<reference evidence="2" key="2">
    <citation type="submission" date="2004-02" db="EMBL/GenBank/DDBJ databases">
        <authorList>
            <consortium name="Genoscope"/>
            <consortium name="Whitehead Institute Centre for Genome Research"/>
        </authorList>
    </citation>
    <scope>NUCLEOTIDE SEQUENCE</scope>
</reference>
<dbReference type="Pfam" id="PF00147">
    <property type="entry name" value="Fibrinogen_C"/>
    <property type="match status" value="2"/>
</dbReference>
<proteinExistence type="predicted"/>
<dbReference type="EMBL" id="CAAE01009454">
    <property type="protein sequence ID" value="CAF92005.1"/>
    <property type="molecule type" value="Genomic_DNA"/>
</dbReference>
<dbReference type="PANTHER" id="PTHR19143:SF225">
    <property type="entry name" value="MICROFIBRIL-ASSOCIATED GLYCOPROTEIN 4"/>
    <property type="match status" value="1"/>
</dbReference>
<dbReference type="OrthoDB" id="7735550at2759"/>
<accession>Q4T527</accession>